<dbReference type="EMBL" id="VJNB01000002">
    <property type="protein sequence ID" value="TSE20750.1"/>
    <property type="molecule type" value="Genomic_DNA"/>
</dbReference>
<sequence length="90" mass="9860">MPERLQPHVLEAARRLEALQLGDPRKAAEAAPDVLALLDHGRAGLLELVLPTIAVTGWQAELLRCVVALARGQEPPEPLQWLPNWSQNCA</sequence>
<protein>
    <submittedName>
        <fullName evidence="1">Uncharacterized protein</fullName>
    </submittedName>
</protein>
<dbReference type="AlphaFoldDB" id="A0A554WB08"/>
<dbReference type="OrthoDB" id="9852827at2"/>
<reference evidence="1 2" key="1">
    <citation type="submission" date="2019-07" db="EMBL/GenBank/DDBJ databases">
        <title>Tepidimonas alkaliphilus YIM 72238 draft genome.</title>
        <authorList>
            <person name="Da Costa M.S."/>
            <person name="Froufe H.J.C."/>
            <person name="Egas C."/>
            <person name="Albuquerque L."/>
        </authorList>
    </citation>
    <scope>NUCLEOTIDE SEQUENCE [LARGE SCALE GENOMIC DNA]</scope>
    <source>
        <strain evidence="1 2">YIM 72238</strain>
    </source>
</reference>
<dbReference type="RefSeq" id="WP_143889466.1">
    <property type="nucleotide sequence ID" value="NZ_VJNB01000002.1"/>
</dbReference>
<evidence type="ECO:0000313" key="2">
    <source>
        <dbReference type="Proteomes" id="UP000315736"/>
    </source>
</evidence>
<evidence type="ECO:0000313" key="1">
    <source>
        <dbReference type="EMBL" id="TSE20750.1"/>
    </source>
</evidence>
<organism evidence="1 2">
    <name type="scientific">Tepidimonas alkaliphilus</name>
    <dbReference type="NCBI Taxonomy" id="2588942"/>
    <lineage>
        <taxon>Bacteria</taxon>
        <taxon>Pseudomonadati</taxon>
        <taxon>Pseudomonadota</taxon>
        <taxon>Betaproteobacteria</taxon>
        <taxon>Burkholderiales</taxon>
        <taxon>Tepidimonas</taxon>
    </lineage>
</organism>
<accession>A0A554WB08</accession>
<comment type="caution">
    <text evidence="1">The sequence shown here is derived from an EMBL/GenBank/DDBJ whole genome shotgun (WGS) entry which is preliminary data.</text>
</comment>
<gene>
    <name evidence="1" type="ORF">Talka_00413</name>
</gene>
<name>A0A554WB08_9BURK</name>
<keyword evidence="2" id="KW-1185">Reference proteome</keyword>
<dbReference type="Proteomes" id="UP000315736">
    <property type="component" value="Unassembled WGS sequence"/>
</dbReference>
<proteinExistence type="predicted"/>